<dbReference type="EMBL" id="JADGMS010000022">
    <property type="protein sequence ID" value="KAF9660643.1"/>
    <property type="molecule type" value="Genomic_DNA"/>
</dbReference>
<accession>A0A835IZB9</accession>
<comment type="caution">
    <text evidence="1">The sequence shown here is derived from an EMBL/GenBank/DDBJ whole genome shotgun (WGS) entry which is preliminary data.</text>
</comment>
<evidence type="ECO:0000313" key="2">
    <source>
        <dbReference type="Proteomes" id="UP000657918"/>
    </source>
</evidence>
<name>A0A835IZB9_9ROSI</name>
<gene>
    <name evidence="1" type="ORF">SADUNF_SadunfUnG0000300</name>
</gene>
<dbReference type="AlphaFoldDB" id="A0A835IZB9"/>
<dbReference type="Proteomes" id="UP000657918">
    <property type="component" value="Unassembled WGS sequence"/>
</dbReference>
<keyword evidence="2" id="KW-1185">Reference proteome</keyword>
<reference evidence="1 2" key="1">
    <citation type="submission" date="2020-10" db="EMBL/GenBank/DDBJ databases">
        <title>Plant Genome Project.</title>
        <authorList>
            <person name="Zhang R.-G."/>
        </authorList>
    </citation>
    <scope>NUCLEOTIDE SEQUENCE [LARGE SCALE GENOMIC DNA]</scope>
    <source>
        <strain evidence="1">FAFU-HL-1</strain>
        <tissue evidence="1">Leaf</tissue>
    </source>
</reference>
<organism evidence="1 2">
    <name type="scientific">Salix dunnii</name>
    <dbReference type="NCBI Taxonomy" id="1413687"/>
    <lineage>
        <taxon>Eukaryota</taxon>
        <taxon>Viridiplantae</taxon>
        <taxon>Streptophyta</taxon>
        <taxon>Embryophyta</taxon>
        <taxon>Tracheophyta</taxon>
        <taxon>Spermatophyta</taxon>
        <taxon>Magnoliopsida</taxon>
        <taxon>eudicotyledons</taxon>
        <taxon>Gunneridae</taxon>
        <taxon>Pentapetalae</taxon>
        <taxon>rosids</taxon>
        <taxon>fabids</taxon>
        <taxon>Malpighiales</taxon>
        <taxon>Salicaceae</taxon>
        <taxon>Saliceae</taxon>
        <taxon>Salix</taxon>
    </lineage>
</organism>
<evidence type="ECO:0000313" key="1">
    <source>
        <dbReference type="EMBL" id="KAF9660643.1"/>
    </source>
</evidence>
<protein>
    <submittedName>
        <fullName evidence="1">Uncharacterized protein</fullName>
    </submittedName>
</protein>
<sequence length="98" mass="10435">MCFDILQSNKGVDEAIGIFLVEEGRSIVWGYGTKVWLRISSGARGGKSSVGKSCSGGGGLEEKVIRIKGRSSVCDLDGLVSMSGIRFLFPFICSTVKV</sequence>
<proteinExistence type="predicted"/>